<gene>
    <name evidence="2" type="ORF">SAMN05446037_1010102</name>
</gene>
<proteinExistence type="predicted"/>
<protein>
    <submittedName>
        <fullName evidence="2">AhpC/TSA family protein</fullName>
    </submittedName>
</protein>
<dbReference type="PROSITE" id="PS51257">
    <property type="entry name" value="PROKAR_LIPOPROTEIN"/>
    <property type="match status" value="1"/>
</dbReference>
<evidence type="ECO:0000313" key="3">
    <source>
        <dbReference type="Proteomes" id="UP000198304"/>
    </source>
</evidence>
<name>A0A239EMK1_9FIRM</name>
<organism evidence="2 3">
    <name type="scientific">Anaerovirgula multivorans</name>
    <dbReference type="NCBI Taxonomy" id="312168"/>
    <lineage>
        <taxon>Bacteria</taxon>
        <taxon>Bacillati</taxon>
        <taxon>Bacillota</taxon>
        <taxon>Clostridia</taxon>
        <taxon>Peptostreptococcales</taxon>
        <taxon>Natronincolaceae</taxon>
        <taxon>Anaerovirgula</taxon>
    </lineage>
</organism>
<dbReference type="PANTHER" id="PTHR42852">
    <property type="entry name" value="THIOL:DISULFIDE INTERCHANGE PROTEIN DSBE"/>
    <property type="match status" value="1"/>
</dbReference>
<evidence type="ECO:0000313" key="2">
    <source>
        <dbReference type="EMBL" id="SNS45498.1"/>
    </source>
</evidence>
<feature type="domain" description="Thioredoxin" evidence="1">
    <location>
        <begin position="35"/>
        <end position="195"/>
    </location>
</feature>
<dbReference type="Pfam" id="PF00578">
    <property type="entry name" value="AhpC-TSA"/>
    <property type="match status" value="1"/>
</dbReference>
<dbReference type="OrthoDB" id="9809733at2"/>
<dbReference type="CDD" id="cd02966">
    <property type="entry name" value="TlpA_like_family"/>
    <property type="match status" value="1"/>
</dbReference>
<dbReference type="RefSeq" id="WP_089283141.1">
    <property type="nucleotide sequence ID" value="NZ_FZOJ01000010.1"/>
</dbReference>
<evidence type="ECO:0000259" key="1">
    <source>
        <dbReference type="PROSITE" id="PS51352"/>
    </source>
</evidence>
<dbReference type="InterPro" id="IPR013766">
    <property type="entry name" value="Thioredoxin_domain"/>
</dbReference>
<dbReference type="SUPFAM" id="SSF52833">
    <property type="entry name" value="Thioredoxin-like"/>
    <property type="match status" value="1"/>
</dbReference>
<dbReference type="AlphaFoldDB" id="A0A239EMK1"/>
<dbReference type="InterPro" id="IPR050553">
    <property type="entry name" value="Thioredoxin_ResA/DsbE_sf"/>
</dbReference>
<dbReference type="GO" id="GO:0016491">
    <property type="term" value="F:oxidoreductase activity"/>
    <property type="evidence" value="ECO:0007669"/>
    <property type="project" value="InterPro"/>
</dbReference>
<dbReference type="InterPro" id="IPR036249">
    <property type="entry name" value="Thioredoxin-like_sf"/>
</dbReference>
<dbReference type="Proteomes" id="UP000198304">
    <property type="component" value="Unassembled WGS sequence"/>
</dbReference>
<dbReference type="GO" id="GO:0016209">
    <property type="term" value="F:antioxidant activity"/>
    <property type="evidence" value="ECO:0007669"/>
    <property type="project" value="InterPro"/>
</dbReference>
<dbReference type="PANTHER" id="PTHR42852:SF17">
    <property type="entry name" value="THIOREDOXIN-LIKE PROTEIN HI_1115"/>
    <property type="match status" value="1"/>
</dbReference>
<dbReference type="InterPro" id="IPR000866">
    <property type="entry name" value="AhpC/TSA"/>
</dbReference>
<dbReference type="Gene3D" id="3.40.30.10">
    <property type="entry name" value="Glutaredoxin"/>
    <property type="match status" value="1"/>
</dbReference>
<sequence length="195" mass="22409">MKAINKRLISLLLLGLVILLLVGCGRKAQDITEDTDPIQQEENLQQEPDSGEVDGDLWEEAREKDSLEDILKGEDKKPAILSFWVSWNEESKEQLDILENVYKLLEEDVVIIGIHATSFDTMAKEEIQSYMREKKYSFPILLDEEGEKTQSYFVGSLPTTVFLDEKEETVKSFTTLIKEDEVLDEIEQILEPLIQ</sequence>
<dbReference type="EMBL" id="FZOJ01000010">
    <property type="protein sequence ID" value="SNS45498.1"/>
    <property type="molecule type" value="Genomic_DNA"/>
</dbReference>
<reference evidence="3" key="1">
    <citation type="submission" date="2017-06" db="EMBL/GenBank/DDBJ databases">
        <authorList>
            <person name="Varghese N."/>
            <person name="Submissions S."/>
        </authorList>
    </citation>
    <scope>NUCLEOTIDE SEQUENCE [LARGE SCALE GENOMIC DNA]</scope>
    <source>
        <strain evidence="3">SCA</strain>
    </source>
</reference>
<keyword evidence="3" id="KW-1185">Reference proteome</keyword>
<dbReference type="PROSITE" id="PS51352">
    <property type="entry name" value="THIOREDOXIN_2"/>
    <property type="match status" value="1"/>
</dbReference>
<accession>A0A239EMK1</accession>